<organism evidence="1 2">
    <name type="scientific">Marchantia polymorpha</name>
    <name type="common">Common liverwort</name>
    <name type="synonym">Marchantia aquatica</name>
    <dbReference type="NCBI Taxonomy" id="3197"/>
    <lineage>
        <taxon>Eukaryota</taxon>
        <taxon>Viridiplantae</taxon>
        <taxon>Streptophyta</taxon>
        <taxon>Embryophyta</taxon>
        <taxon>Marchantiophyta</taxon>
        <taxon>Marchantiopsida</taxon>
        <taxon>Marchantiidae</taxon>
        <taxon>Marchantiales</taxon>
        <taxon>Marchantiaceae</taxon>
        <taxon>Marchantia</taxon>
    </lineage>
</organism>
<dbReference type="AlphaFoldDB" id="A0A2R6X012"/>
<evidence type="ECO:0000313" key="2">
    <source>
        <dbReference type="Proteomes" id="UP000244005"/>
    </source>
</evidence>
<dbReference type="Proteomes" id="UP000244005">
    <property type="component" value="Unassembled WGS sequence"/>
</dbReference>
<name>A0A2R6X012_MARPO</name>
<sequence>MCTPYLVHGFDSSSIFLNHDSTKHLLDDRRRHQKIIRQHRSSPTRGIHSRVGKGTKASWALLEIGTRWLCKPWRSLVES</sequence>
<reference evidence="2" key="1">
    <citation type="journal article" date="2017" name="Cell">
        <title>Insights into land plant evolution garnered from the Marchantia polymorpha genome.</title>
        <authorList>
            <person name="Bowman J.L."/>
            <person name="Kohchi T."/>
            <person name="Yamato K.T."/>
            <person name="Jenkins J."/>
            <person name="Shu S."/>
            <person name="Ishizaki K."/>
            <person name="Yamaoka S."/>
            <person name="Nishihama R."/>
            <person name="Nakamura Y."/>
            <person name="Berger F."/>
            <person name="Adam C."/>
            <person name="Aki S.S."/>
            <person name="Althoff F."/>
            <person name="Araki T."/>
            <person name="Arteaga-Vazquez M.A."/>
            <person name="Balasubrmanian S."/>
            <person name="Barry K."/>
            <person name="Bauer D."/>
            <person name="Boehm C.R."/>
            <person name="Briginshaw L."/>
            <person name="Caballero-Perez J."/>
            <person name="Catarino B."/>
            <person name="Chen F."/>
            <person name="Chiyoda S."/>
            <person name="Chovatia M."/>
            <person name="Davies K.M."/>
            <person name="Delmans M."/>
            <person name="Demura T."/>
            <person name="Dierschke T."/>
            <person name="Dolan L."/>
            <person name="Dorantes-Acosta A.E."/>
            <person name="Eklund D.M."/>
            <person name="Florent S.N."/>
            <person name="Flores-Sandoval E."/>
            <person name="Fujiyama A."/>
            <person name="Fukuzawa H."/>
            <person name="Galik B."/>
            <person name="Grimanelli D."/>
            <person name="Grimwood J."/>
            <person name="Grossniklaus U."/>
            <person name="Hamada T."/>
            <person name="Haseloff J."/>
            <person name="Hetherington A.J."/>
            <person name="Higo A."/>
            <person name="Hirakawa Y."/>
            <person name="Hundley H.N."/>
            <person name="Ikeda Y."/>
            <person name="Inoue K."/>
            <person name="Inoue S.I."/>
            <person name="Ishida S."/>
            <person name="Jia Q."/>
            <person name="Kakita M."/>
            <person name="Kanazawa T."/>
            <person name="Kawai Y."/>
            <person name="Kawashima T."/>
            <person name="Kennedy M."/>
            <person name="Kinose K."/>
            <person name="Kinoshita T."/>
            <person name="Kohara Y."/>
            <person name="Koide E."/>
            <person name="Komatsu K."/>
            <person name="Kopischke S."/>
            <person name="Kubo M."/>
            <person name="Kyozuka J."/>
            <person name="Lagercrantz U."/>
            <person name="Lin S.S."/>
            <person name="Lindquist E."/>
            <person name="Lipzen A.M."/>
            <person name="Lu C.W."/>
            <person name="De Luna E."/>
            <person name="Martienssen R.A."/>
            <person name="Minamino N."/>
            <person name="Mizutani M."/>
            <person name="Mizutani M."/>
            <person name="Mochizuki N."/>
            <person name="Monte I."/>
            <person name="Mosher R."/>
            <person name="Nagasaki H."/>
            <person name="Nakagami H."/>
            <person name="Naramoto S."/>
            <person name="Nishitani K."/>
            <person name="Ohtani M."/>
            <person name="Okamoto T."/>
            <person name="Okumura M."/>
            <person name="Phillips J."/>
            <person name="Pollak B."/>
            <person name="Reinders A."/>
            <person name="Rovekamp M."/>
            <person name="Sano R."/>
            <person name="Sawa S."/>
            <person name="Schmid M.W."/>
            <person name="Shirakawa M."/>
            <person name="Solano R."/>
            <person name="Spunde A."/>
            <person name="Suetsugu N."/>
            <person name="Sugano S."/>
            <person name="Sugiyama A."/>
            <person name="Sun R."/>
            <person name="Suzuki Y."/>
            <person name="Takenaka M."/>
            <person name="Takezawa D."/>
            <person name="Tomogane H."/>
            <person name="Tsuzuki M."/>
            <person name="Ueda T."/>
            <person name="Umeda M."/>
            <person name="Ward J.M."/>
            <person name="Watanabe Y."/>
            <person name="Yazaki K."/>
            <person name="Yokoyama R."/>
            <person name="Yoshitake Y."/>
            <person name="Yotsui I."/>
            <person name="Zachgo S."/>
            <person name="Schmutz J."/>
        </authorList>
    </citation>
    <scope>NUCLEOTIDE SEQUENCE [LARGE SCALE GENOMIC DNA]</scope>
    <source>
        <strain evidence="2">Tak-1</strain>
    </source>
</reference>
<protein>
    <submittedName>
        <fullName evidence="1">Uncharacterized protein</fullName>
    </submittedName>
</protein>
<proteinExistence type="predicted"/>
<dbReference type="EMBL" id="KZ772717">
    <property type="protein sequence ID" value="PTQ39440.1"/>
    <property type="molecule type" value="Genomic_DNA"/>
</dbReference>
<keyword evidence="2" id="KW-1185">Reference proteome</keyword>
<dbReference type="Gramene" id="Mp6g19680.1">
    <property type="protein sequence ID" value="Mp6g19680.1.cds1"/>
    <property type="gene ID" value="Mp6g19680"/>
</dbReference>
<accession>A0A2R6X012</accession>
<gene>
    <name evidence="1" type="ORF">MARPO_0045s0095</name>
</gene>
<evidence type="ECO:0000313" key="1">
    <source>
        <dbReference type="EMBL" id="PTQ39440.1"/>
    </source>
</evidence>